<reference evidence="2 3" key="1">
    <citation type="submission" date="2024-04" db="EMBL/GenBank/DDBJ databases">
        <authorList>
            <person name="Fracassetti M."/>
        </authorList>
    </citation>
    <scope>NUCLEOTIDE SEQUENCE [LARGE SCALE GENOMIC DNA]</scope>
</reference>
<keyword evidence="3" id="KW-1185">Reference proteome</keyword>
<feature type="region of interest" description="Disordered" evidence="1">
    <location>
        <begin position="42"/>
        <end position="72"/>
    </location>
</feature>
<feature type="compositionally biased region" description="Basic and acidic residues" evidence="1">
    <location>
        <begin position="62"/>
        <end position="71"/>
    </location>
</feature>
<feature type="compositionally biased region" description="Low complexity" evidence="1">
    <location>
        <begin position="185"/>
        <end position="194"/>
    </location>
</feature>
<evidence type="ECO:0000256" key="1">
    <source>
        <dbReference type="SAM" id="MobiDB-lite"/>
    </source>
</evidence>
<dbReference type="AlphaFoldDB" id="A0AAV2DAQ7"/>
<accession>A0AAV2DAQ7</accession>
<gene>
    <name evidence="2" type="ORF">LTRI10_LOCUS13060</name>
</gene>
<dbReference type="EMBL" id="OZ034815">
    <property type="protein sequence ID" value="CAL1370970.1"/>
    <property type="molecule type" value="Genomic_DNA"/>
</dbReference>
<sequence length="226" mass="24638">MMRRQPPAVLVRHNNSGRLLRQQQVGRPSYDSVHHNKKLSTLISPSPDLVSHNHPVAAPPAQDKHTPDRDPTIAATAGDSVLSNLGVLVLDCSSATDERSLPVSVCPRCVDVHVNLKCSTAAEEEAWGSISITTSLSSSTSGTLHGWWWREEEKAFPPKKRRRSLDYFYLCSSSLIKIDDSYAEETSSGSSSTALFTTKKGGGERKRKMVTMSALLRRTSPAGGPV</sequence>
<evidence type="ECO:0000313" key="2">
    <source>
        <dbReference type="EMBL" id="CAL1370970.1"/>
    </source>
</evidence>
<dbReference type="Proteomes" id="UP001497516">
    <property type="component" value="Chromosome 2"/>
</dbReference>
<feature type="region of interest" description="Disordered" evidence="1">
    <location>
        <begin position="185"/>
        <end position="226"/>
    </location>
</feature>
<proteinExistence type="predicted"/>
<organism evidence="2 3">
    <name type="scientific">Linum trigynum</name>
    <dbReference type="NCBI Taxonomy" id="586398"/>
    <lineage>
        <taxon>Eukaryota</taxon>
        <taxon>Viridiplantae</taxon>
        <taxon>Streptophyta</taxon>
        <taxon>Embryophyta</taxon>
        <taxon>Tracheophyta</taxon>
        <taxon>Spermatophyta</taxon>
        <taxon>Magnoliopsida</taxon>
        <taxon>eudicotyledons</taxon>
        <taxon>Gunneridae</taxon>
        <taxon>Pentapetalae</taxon>
        <taxon>rosids</taxon>
        <taxon>fabids</taxon>
        <taxon>Malpighiales</taxon>
        <taxon>Linaceae</taxon>
        <taxon>Linum</taxon>
    </lineage>
</organism>
<name>A0AAV2DAQ7_9ROSI</name>
<protein>
    <submittedName>
        <fullName evidence="2">Uncharacterized protein</fullName>
    </submittedName>
</protein>
<evidence type="ECO:0000313" key="3">
    <source>
        <dbReference type="Proteomes" id="UP001497516"/>
    </source>
</evidence>